<feature type="region of interest" description="Disordered" evidence="1">
    <location>
        <begin position="110"/>
        <end position="137"/>
    </location>
</feature>
<evidence type="ECO:0000313" key="3">
    <source>
        <dbReference type="Proteomes" id="UP000265703"/>
    </source>
</evidence>
<evidence type="ECO:0000313" key="2">
    <source>
        <dbReference type="EMBL" id="RIA90115.1"/>
    </source>
</evidence>
<dbReference type="AlphaFoldDB" id="A0A397T1J8"/>
<sequence>MSNKPLSSQPKRVLELLLKPGMKKKLEEDRKKYFNLTVLKKWEESGEPFEEDEEILYINNQKNEAYHGANSQSMGHNTEAKSAETGNVTLPMDKNEILEIHLSFIPTRIRRPRSEDSGSTRISGSVKLPKWNAQQFK</sequence>
<comment type="caution">
    <text evidence="2">The sequence shown here is derived from an EMBL/GenBank/DDBJ whole genome shotgun (WGS) entry which is preliminary data.</text>
</comment>
<organism evidence="2 3">
    <name type="scientific">Glomus cerebriforme</name>
    <dbReference type="NCBI Taxonomy" id="658196"/>
    <lineage>
        <taxon>Eukaryota</taxon>
        <taxon>Fungi</taxon>
        <taxon>Fungi incertae sedis</taxon>
        <taxon>Mucoromycota</taxon>
        <taxon>Glomeromycotina</taxon>
        <taxon>Glomeromycetes</taxon>
        <taxon>Glomerales</taxon>
        <taxon>Glomeraceae</taxon>
        <taxon>Glomus</taxon>
    </lineage>
</organism>
<proteinExistence type="predicted"/>
<accession>A0A397T1J8</accession>
<reference evidence="2 3" key="1">
    <citation type="submission" date="2018-06" db="EMBL/GenBank/DDBJ databases">
        <title>Comparative genomics reveals the genomic features of Rhizophagus irregularis, R. cerebriforme, R. diaphanum and Gigaspora rosea, and their symbiotic lifestyle signature.</title>
        <authorList>
            <person name="Morin E."/>
            <person name="San Clemente H."/>
            <person name="Chen E.C.H."/>
            <person name="De La Providencia I."/>
            <person name="Hainaut M."/>
            <person name="Kuo A."/>
            <person name="Kohler A."/>
            <person name="Murat C."/>
            <person name="Tang N."/>
            <person name="Roy S."/>
            <person name="Loubradou J."/>
            <person name="Henrissat B."/>
            <person name="Grigoriev I.V."/>
            <person name="Corradi N."/>
            <person name="Roux C."/>
            <person name="Martin F.M."/>
        </authorList>
    </citation>
    <scope>NUCLEOTIDE SEQUENCE [LARGE SCALE GENOMIC DNA]</scope>
    <source>
        <strain evidence="2 3">DAOM 227022</strain>
    </source>
</reference>
<evidence type="ECO:0000256" key="1">
    <source>
        <dbReference type="SAM" id="MobiDB-lite"/>
    </source>
</evidence>
<gene>
    <name evidence="2" type="ORF">C1645_823806</name>
</gene>
<name>A0A397T1J8_9GLOM</name>
<dbReference type="Proteomes" id="UP000265703">
    <property type="component" value="Unassembled WGS sequence"/>
</dbReference>
<protein>
    <submittedName>
        <fullName evidence="2">Uncharacterized protein</fullName>
    </submittedName>
</protein>
<dbReference type="EMBL" id="QKYT01000191">
    <property type="protein sequence ID" value="RIA90115.1"/>
    <property type="molecule type" value="Genomic_DNA"/>
</dbReference>
<keyword evidence="3" id="KW-1185">Reference proteome</keyword>
<dbReference type="OrthoDB" id="2447427at2759"/>